<dbReference type="EMBL" id="MHSS01000002">
    <property type="protein sequence ID" value="OHA48860.1"/>
    <property type="molecule type" value="Genomic_DNA"/>
</dbReference>
<dbReference type="Pfam" id="PF00534">
    <property type="entry name" value="Glycos_transf_1"/>
    <property type="match status" value="1"/>
</dbReference>
<dbReference type="Proteomes" id="UP000177629">
    <property type="component" value="Unassembled WGS sequence"/>
</dbReference>
<keyword evidence="5" id="KW-0808">Transferase</keyword>
<dbReference type="PANTHER" id="PTHR47779:SF1">
    <property type="entry name" value="SYNTHASE (CCG-9), PUTATIVE (AFU_ORTHOLOGUE AFUA_3G12100)-RELATED"/>
    <property type="match status" value="1"/>
</dbReference>
<evidence type="ECO:0000313" key="10">
    <source>
        <dbReference type="Proteomes" id="UP000177629"/>
    </source>
</evidence>
<evidence type="ECO:0000259" key="7">
    <source>
        <dbReference type="Pfam" id="PF00534"/>
    </source>
</evidence>
<keyword evidence="3" id="KW-0313">Glucose metabolism</keyword>
<evidence type="ECO:0000256" key="4">
    <source>
        <dbReference type="ARBA" id="ARBA00022676"/>
    </source>
</evidence>
<keyword evidence="6" id="KW-0119">Carbohydrate metabolism</keyword>
<feature type="domain" description="Trehalose synthase N-terminal" evidence="8">
    <location>
        <begin position="41"/>
        <end position="183"/>
    </location>
</feature>
<comment type="subunit">
    <text evidence="2">Homodimer.</text>
</comment>
<evidence type="ECO:0000256" key="1">
    <source>
        <dbReference type="ARBA" id="ARBA00009481"/>
    </source>
</evidence>
<dbReference type="PANTHER" id="PTHR47779">
    <property type="entry name" value="SYNTHASE (CCG-9), PUTATIVE (AFU_ORTHOLOGUE AFUA_3G12100)-RELATED"/>
    <property type="match status" value="1"/>
</dbReference>
<dbReference type="InterPro" id="IPR052078">
    <property type="entry name" value="Trehalose_Metab_GTase"/>
</dbReference>
<dbReference type="STRING" id="1802362.A2806_04155"/>
<evidence type="ECO:0000256" key="3">
    <source>
        <dbReference type="ARBA" id="ARBA00022526"/>
    </source>
</evidence>
<evidence type="ECO:0000256" key="2">
    <source>
        <dbReference type="ARBA" id="ARBA00011738"/>
    </source>
</evidence>
<comment type="caution">
    <text evidence="9">The sequence shown here is derived from an EMBL/GenBank/DDBJ whole genome shotgun (WGS) entry which is preliminary data.</text>
</comment>
<evidence type="ECO:0000313" key="9">
    <source>
        <dbReference type="EMBL" id="OHA48860.1"/>
    </source>
</evidence>
<sequence>MLPRVEPSKRTIAEYEPIAPTELIAEIKKLAAPLRGLRVIHLNATPKGGGVAEMLQTLVSLQNDVGLKAEWYVIPPNPDFFVVTKKIHNTFQGKKHSLTNQEKQLYIEHNKKIAELMDDIRADVWVVHDPQPMAAIEYLRTRPAMVSRIHIDTSTPHGPTLSFLERYMKQYDRVVFSLPEFVPKDFDLKRVVIFNPAIDPLSPKNKALPPRAADTILEGFGINILNPLAVQVSRFDPWKDPMGVIDAYYLAKNKIPDLQLMLVGLALAQDDPEADKIFKKVQKHAKGDPDIFLFSDIAQIGPMSNDLFVNAVQVGADVVIQKSTREGFGLVVTEAMWKGRPVIGGNVGGIRVQIEHGKSGFLVNSSGEAAGHMVELLENRILRRKMGRAAKERARKHFLLPRLLRDYLKMLTELKG</sequence>
<feature type="domain" description="Glycosyl transferase family 1" evidence="7">
    <location>
        <begin position="226"/>
        <end position="393"/>
    </location>
</feature>
<dbReference type="GO" id="GO:0006006">
    <property type="term" value="P:glucose metabolic process"/>
    <property type="evidence" value="ECO:0007669"/>
    <property type="project" value="UniProtKB-KW"/>
</dbReference>
<dbReference type="Pfam" id="PF21269">
    <property type="entry name" value="TreT_GT1"/>
    <property type="match status" value="1"/>
</dbReference>
<gene>
    <name evidence="9" type="ORF">A2806_04155</name>
</gene>
<dbReference type="SUPFAM" id="SSF53756">
    <property type="entry name" value="UDP-Glycosyltransferase/glycogen phosphorylase"/>
    <property type="match status" value="1"/>
</dbReference>
<protein>
    <submittedName>
        <fullName evidence="9">Uncharacterized protein</fullName>
    </submittedName>
</protein>
<dbReference type="AlphaFoldDB" id="A0A1G2PKL5"/>
<comment type="similarity">
    <text evidence="1">Belongs to the glycosyltransferase group 1 family. Glycosyltransferase 4 subfamily.</text>
</comment>
<evidence type="ECO:0000259" key="8">
    <source>
        <dbReference type="Pfam" id="PF21269"/>
    </source>
</evidence>
<keyword evidence="4" id="KW-0328">Glycosyltransferase</keyword>
<dbReference type="GO" id="GO:0016757">
    <property type="term" value="F:glycosyltransferase activity"/>
    <property type="evidence" value="ECO:0007669"/>
    <property type="project" value="UniProtKB-KW"/>
</dbReference>
<dbReference type="Gene3D" id="3.40.50.2000">
    <property type="entry name" value="Glycogen Phosphorylase B"/>
    <property type="match status" value="2"/>
</dbReference>
<dbReference type="InterPro" id="IPR001296">
    <property type="entry name" value="Glyco_trans_1"/>
</dbReference>
<name>A0A1G2PKL5_9BACT</name>
<dbReference type="InterPro" id="IPR049438">
    <property type="entry name" value="TreT_GT1"/>
</dbReference>
<reference evidence="9 10" key="1">
    <citation type="journal article" date="2016" name="Nat. Commun.">
        <title>Thousands of microbial genomes shed light on interconnected biogeochemical processes in an aquifer system.</title>
        <authorList>
            <person name="Anantharaman K."/>
            <person name="Brown C.T."/>
            <person name="Hug L.A."/>
            <person name="Sharon I."/>
            <person name="Castelle C.J."/>
            <person name="Probst A.J."/>
            <person name="Thomas B.C."/>
            <person name="Singh A."/>
            <person name="Wilkins M.J."/>
            <person name="Karaoz U."/>
            <person name="Brodie E.L."/>
            <person name="Williams K.H."/>
            <person name="Hubbard S.S."/>
            <person name="Banfield J.F."/>
        </authorList>
    </citation>
    <scope>NUCLEOTIDE SEQUENCE [LARGE SCALE GENOMIC DNA]</scope>
</reference>
<organism evidence="9 10">
    <name type="scientific">Candidatus Terrybacteria bacterium RIFCSPHIGHO2_01_FULL_48_17</name>
    <dbReference type="NCBI Taxonomy" id="1802362"/>
    <lineage>
        <taxon>Bacteria</taxon>
        <taxon>Candidatus Terryibacteriota</taxon>
    </lineage>
</organism>
<proteinExistence type="inferred from homology"/>
<accession>A0A1G2PKL5</accession>
<evidence type="ECO:0000256" key="6">
    <source>
        <dbReference type="ARBA" id="ARBA00023277"/>
    </source>
</evidence>
<evidence type="ECO:0000256" key="5">
    <source>
        <dbReference type="ARBA" id="ARBA00022679"/>
    </source>
</evidence>